<keyword evidence="2" id="KW-1185">Reference proteome</keyword>
<dbReference type="Proteomes" id="UP000058925">
    <property type="component" value="Chromosome"/>
</dbReference>
<organism evidence="1 2">
    <name type="scientific">Candidatus Nitrosocosmicus oleophilus</name>
    <dbReference type="NCBI Taxonomy" id="1353260"/>
    <lineage>
        <taxon>Archaea</taxon>
        <taxon>Nitrososphaerota</taxon>
        <taxon>Nitrososphaeria</taxon>
        <taxon>Nitrososphaerales</taxon>
        <taxon>Nitrososphaeraceae</taxon>
        <taxon>Candidatus Nitrosocosmicus</taxon>
    </lineage>
</organism>
<evidence type="ECO:0000313" key="1">
    <source>
        <dbReference type="EMBL" id="ALI35562.1"/>
    </source>
</evidence>
<dbReference type="KEGG" id="taa:NMY3_01358"/>
<gene>
    <name evidence="1" type="ORF">NMY3_01358</name>
</gene>
<accession>A0A654M7L9</accession>
<protein>
    <submittedName>
        <fullName evidence="1">Uncharacterized protein</fullName>
    </submittedName>
</protein>
<proteinExistence type="predicted"/>
<sequence>MNDIQNRPDGMPINDSQVHKKCYGLHCNKIAKRRLRILYINKSGWFCDDCSNDLLNLDLGFDE</sequence>
<dbReference type="GeneID" id="60421420"/>
<name>A0A654M7L9_9ARCH</name>
<dbReference type="RefSeq" id="WP_196818000.1">
    <property type="nucleotide sequence ID" value="NZ_CP012850.1"/>
</dbReference>
<dbReference type="AlphaFoldDB" id="A0A654M7L9"/>
<dbReference type="EMBL" id="CP012850">
    <property type="protein sequence ID" value="ALI35562.1"/>
    <property type="molecule type" value="Genomic_DNA"/>
</dbReference>
<reference evidence="2" key="1">
    <citation type="submission" date="2015-10" db="EMBL/GenBank/DDBJ databases">
        <title>Niche specialization of a soil ammonia-oxidizing archaeon, Candidatus Nitrosocosmicus oleophilus.</title>
        <authorList>
            <person name="Jung M.-Y."/>
            <person name="Rhee S.-K."/>
        </authorList>
    </citation>
    <scope>NUCLEOTIDE SEQUENCE [LARGE SCALE GENOMIC DNA]</scope>
    <source>
        <strain evidence="2">MY3</strain>
    </source>
</reference>
<evidence type="ECO:0000313" key="2">
    <source>
        <dbReference type="Proteomes" id="UP000058925"/>
    </source>
</evidence>